<dbReference type="KEGG" id="vg:80513987"/>
<evidence type="ECO:0000256" key="2">
    <source>
        <dbReference type="SAM" id="Phobius"/>
    </source>
</evidence>
<protein>
    <submittedName>
        <fullName evidence="3">Uncharacterized protein</fullName>
    </submittedName>
</protein>
<keyword evidence="2" id="KW-0472">Membrane</keyword>
<dbReference type="EMBL" id="KM982402">
    <property type="protein sequence ID" value="AKI80189.1"/>
    <property type="molecule type" value="Genomic_DNA"/>
</dbReference>
<feature type="compositionally biased region" description="Acidic residues" evidence="1">
    <location>
        <begin position="180"/>
        <end position="190"/>
    </location>
</feature>
<sequence>MYELMENKQRKFWFYVRKGIFQVLLQLVLAIMTVWDFAGQNNTGTSYNKLYFYTSFLLVLYTGLKQVLEYTFSICSEEVVFKKEFKNSHSRDILMSFDMLNSPSGHYIVTTKRIFKLRYSKSNLFIKVDKLCWFLGIDSPVLIPFNIIEKLGNIKDNLTINNEDIYLNVTLMNLHKYQNDENDTEEDSEDIEKNSDPKENSDIDSLIPKIVQTETDFNIKELQSELFQKV</sequence>
<proteinExistence type="predicted"/>
<organism evidence="3 4">
    <name type="scientific">Acanthamoeba polyphaga mimivirus Kroon</name>
    <dbReference type="NCBI Taxonomy" id="3069720"/>
    <lineage>
        <taxon>Viruses</taxon>
        <taxon>Varidnaviria</taxon>
        <taxon>Bamfordvirae</taxon>
        <taxon>Nucleocytoviricota</taxon>
        <taxon>Megaviricetes</taxon>
        <taxon>Imitervirales</taxon>
        <taxon>Mimiviridae</taxon>
        <taxon>Megamimivirinae</taxon>
        <taxon>Mimivirus</taxon>
        <taxon>Mimivirus lagoaense</taxon>
    </lineage>
</organism>
<keyword evidence="2" id="KW-1133">Transmembrane helix</keyword>
<feature type="transmembrane region" description="Helical" evidence="2">
    <location>
        <begin position="20"/>
        <end position="38"/>
    </location>
</feature>
<evidence type="ECO:0000313" key="4">
    <source>
        <dbReference type="Proteomes" id="UP000240461"/>
    </source>
</evidence>
<accession>A0A0G2Y6K6</accession>
<evidence type="ECO:0000256" key="1">
    <source>
        <dbReference type="SAM" id="MobiDB-lite"/>
    </source>
</evidence>
<name>A0A0G2Y6K6_9VIRU</name>
<reference evidence="3 4" key="1">
    <citation type="submission" date="2014-10" db="EMBL/GenBank/DDBJ databases">
        <title>Pan-genome analysis of Brazilian lineage A amoebal mimiviruses.</title>
        <authorList>
            <person name="Assis F.L."/>
            <person name="Abrahao J.S."/>
            <person name="Kroon E.G."/>
            <person name="Dornas F.P."/>
            <person name="Andrade K.R."/>
            <person name="Borato P.V.M."/>
            <person name="Pilotto M.R."/>
            <person name="Benamar S."/>
            <person name="LaScola B."/>
            <person name="Colson P."/>
        </authorList>
    </citation>
    <scope>NUCLEOTIDE SEQUENCE [LARGE SCALE GENOMIC DNA]</scope>
    <source>
        <strain evidence="3 4">Kroon</strain>
    </source>
</reference>
<keyword evidence="4" id="KW-1185">Reference proteome</keyword>
<feature type="compositionally biased region" description="Basic and acidic residues" evidence="1">
    <location>
        <begin position="191"/>
        <end position="201"/>
    </location>
</feature>
<dbReference type="Proteomes" id="UP000240461">
    <property type="component" value="Segment"/>
</dbReference>
<feature type="region of interest" description="Disordered" evidence="1">
    <location>
        <begin position="179"/>
        <end position="205"/>
    </location>
</feature>
<feature type="transmembrane region" description="Helical" evidence="2">
    <location>
        <begin position="50"/>
        <end position="68"/>
    </location>
</feature>
<keyword evidence="2" id="KW-0812">Transmembrane</keyword>
<evidence type="ECO:0000313" key="3">
    <source>
        <dbReference type="EMBL" id="AKI80189.1"/>
    </source>
</evidence>